<feature type="region of interest" description="Disordered" evidence="1">
    <location>
        <begin position="120"/>
        <end position="287"/>
    </location>
</feature>
<dbReference type="PANTHER" id="PTHR23216">
    <property type="entry name" value="NUCLEOLAR AND COILED-BODY PHOSPHOPROTEIN 1"/>
    <property type="match status" value="1"/>
</dbReference>
<dbReference type="Pfam" id="PF24951">
    <property type="entry name" value="LisH_PAC1"/>
    <property type="match status" value="1"/>
</dbReference>
<evidence type="ECO:0000259" key="3">
    <source>
        <dbReference type="Pfam" id="PF24951"/>
    </source>
</evidence>
<feature type="compositionally biased region" description="Basic residues" evidence="1">
    <location>
        <begin position="26"/>
        <end position="35"/>
    </location>
</feature>
<feature type="compositionally biased region" description="Basic and acidic residues" evidence="1">
    <location>
        <begin position="123"/>
        <end position="136"/>
    </location>
</feature>
<evidence type="ECO:0000313" key="5">
    <source>
        <dbReference type="Proteomes" id="UP000623129"/>
    </source>
</evidence>
<evidence type="ECO:0000259" key="2">
    <source>
        <dbReference type="Pfam" id="PF05022"/>
    </source>
</evidence>
<dbReference type="InterPro" id="IPR039191">
    <property type="entry name" value="Nopp140-like"/>
</dbReference>
<name>A0A833QG54_9POAL</name>
<feature type="region of interest" description="Disordered" evidence="1">
    <location>
        <begin position="329"/>
        <end position="367"/>
    </location>
</feature>
<dbReference type="PROSITE" id="PS50896">
    <property type="entry name" value="LISH"/>
    <property type="match status" value="1"/>
</dbReference>
<proteinExistence type="predicted"/>
<evidence type="ECO:0000256" key="1">
    <source>
        <dbReference type="SAM" id="MobiDB-lite"/>
    </source>
</evidence>
<gene>
    <name evidence="4" type="ORF">FCM35_KLT13107</name>
</gene>
<keyword evidence="5" id="KW-1185">Reference proteome</keyword>
<feature type="compositionally biased region" description="Basic and acidic residues" evidence="1">
    <location>
        <begin position="143"/>
        <end position="172"/>
    </location>
</feature>
<feature type="compositionally biased region" description="Basic and acidic residues" evidence="1">
    <location>
        <begin position="227"/>
        <end position="244"/>
    </location>
</feature>
<sequence length="367" mass="41985">MTTNQSLIQFTPRQVVMALESQSAKKEKKEKKNSKKGSSEALEGSKEIILNDGDLSARGKGREVLLRSIAGFLESNGFKKTLAVFQSEAQIEENSWKSPDVNLNEFVAKLSESSNFLAVPAIRSDKLEDPEKETEKKTRKKSTKDTSIEQTADEKTAFEKSKLVDGDQQHEKKEKRKKNSSEELKPVEEEREEANQKKKNKKEEKDKKKKKKKESEVEKETQEEEEKEKASVKETNVENEEKTVSKKRKKGDEENVENDGKKRKLEANGSAKTVPEEEQSAEPKSAKAFKRVKVEEVKFDDERLQDNSYWAKDGADSGYGAKAQQILEQVRGRDFRHEKTKKKRGTYRGGQIDLQSHSIKFNYSDEE</sequence>
<evidence type="ECO:0000313" key="4">
    <source>
        <dbReference type="EMBL" id="KAF3323118.1"/>
    </source>
</evidence>
<dbReference type="EMBL" id="SWLB01000024">
    <property type="protein sequence ID" value="KAF3323118.1"/>
    <property type="molecule type" value="Genomic_DNA"/>
</dbReference>
<dbReference type="Proteomes" id="UP000623129">
    <property type="component" value="Unassembled WGS sequence"/>
</dbReference>
<dbReference type="OrthoDB" id="5599646at2759"/>
<organism evidence="4 5">
    <name type="scientific">Carex littledalei</name>
    <dbReference type="NCBI Taxonomy" id="544730"/>
    <lineage>
        <taxon>Eukaryota</taxon>
        <taxon>Viridiplantae</taxon>
        <taxon>Streptophyta</taxon>
        <taxon>Embryophyta</taxon>
        <taxon>Tracheophyta</taxon>
        <taxon>Spermatophyta</taxon>
        <taxon>Magnoliopsida</taxon>
        <taxon>Liliopsida</taxon>
        <taxon>Poales</taxon>
        <taxon>Cyperaceae</taxon>
        <taxon>Cyperoideae</taxon>
        <taxon>Cariceae</taxon>
        <taxon>Carex</taxon>
        <taxon>Carex subgen. Euthyceras</taxon>
    </lineage>
</organism>
<accession>A0A833QG54</accession>
<comment type="caution">
    <text evidence="4">The sequence shown here is derived from an EMBL/GenBank/DDBJ whole genome shotgun (WGS) entry which is preliminary data.</text>
</comment>
<feature type="region of interest" description="Disordered" evidence="1">
    <location>
        <begin position="21"/>
        <end position="43"/>
    </location>
</feature>
<dbReference type="InterPro" id="IPR006594">
    <property type="entry name" value="LisH"/>
</dbReference>
<dbReference type="GO" id="GO:0005730">
    <property type="term" value="C:nucleolus"/>
    <property type="evidence" value="ECO:0007669"/>
    <property type="project" value="InterPro"/>
</dbReference>
<feature type="domain" description="PAC1-like LisH-like dimerisation" evidence="3">
    <location>
        <begin position="67"/>
        <end position="94"/>
    </location>
</feature>
<protein>
    <submittedName>
        <fullName evidence="4">Nucleolar and coiled-body phosphoprotein 1</fullName>
    </submittedName>
</protein>
<dbReference type="AlphaFoldDB" id="A0A833QG54"/>
<feature type="domain" description="Srp40 C-terminal" evidence="2">
    <location>
        <begin position="289"/>
        <end position="361"/>
    </location>
</feature>
<dbReference type="InterPro" id="IPR056795">
    <property type="entry name" value="PAC1-like_LisH-like_dom"/>
</dbReference>
<dbReference type="SMART" id="SM00667">
    <property type="entry name" value="LisH"/>
    <property type="match status" value="1"/>
</dbReference>
<dbReference type="Pfam" id="PF05022">
    <property type="entry name" value="SRP40_C"/>
    <property type="match status" value="1"/>
</dbReference>
<dbReference type="InterPro" id="IPR007718">
    <property type="entry name" value="Srp40_C"/>
</dbReference>
<reference evidence="4" key="1">
    <citation type="submission" date="2020-01" db="EMBL/GenBank/DDBJ databases">
        <title>Genome sequence of Kobresia littledalei, the first chromosome-level genome in the family Cyperaceae.</title>
        <authorList>
            <person name="Qu G."/>
        </authorList>
    </citation>
    <scope>NUCLEOTIDE SEQUENCE</scope>
    <source>
        <strain evidence="4">C.B.Clarke</strain>
        <tissue evidence="4">Leaf</tissue>
    </source>
</reference>
<dbReference type="PANTHER" id="PTHR23216:SF1">
    <property type="entry name" value="NUCLEOLAR AND COILED-BODY PHOSPHOPROTEIN 1"/>
    <property type="match status" value="1"/>
</dbReference>
<feature type="compositionally biased region" description="Basic and acidic residues" evidence="1">
    <location>
        <begin position="179"/>
        <end position="206"/>
    </location>
</feature>